<evidence type="ECO:0000256" key="9">
    <source>
        <dbReference type="ARBA" id="ARBA00048679"/>
    </source>
</evidence>
<keyword evidence="7" id="KW-0067">ATP-binding</keyword>
<dbReference type="SUPFAM" id="SSF56112">
    <property type="entry name" value="Protein kinase-like (PK-like)"/>
    <property type="match status" value="1"/>
</dbReference>
<evidence type="ECO:0000256" key="5">
    <source>
        <dbReference type="ARBA" id="ARBA00022741"/>
    </source>
</evidence>
<keyword evidence="3" id="KW-0723">Serine/threonine-protein kinase</keyword>
<accession>A0A2P6P0R1</accession>
<dbReference type="GO" id="GO:0004674">
    <property type="term" value="F:protein serine/threonine kinase activity"/>
    <property type="evidence" value="ECO:0007669"/>
    <property type="project" value="UniProtKB-KW"/>
</dbReference>
<feature type="compositionally biased region" description="Pro residues" evidence="10">
    <location>
        <begin position="184"/>
        <end position="203"/>
    </location>
</feature>
<dbReference type="PROSITE" id="PS50011">
    <property type="entry name" value="PROTEIN_KINASE_DOM"/>
    <property type="match status" value="1"/>
</dbReference>
<evidence type="ECO:0000313" key="12">
    <source>
        <dbReference type="EMBL" id="PRP89769.1"/>
    </source>
</evidence>
<dbReference type="PANTHER" id="PTHR46485">
    <property type="entry name" value="LIM DOMAIN KINASE 1"/>
    <property type="match status" value="1"/>
</dbReference>
<evidence type="ECO:0000256" key="3">
    <source>
        <dbReference type="ARBA" id="ARBA00022527"/>
    </source>
</evidence>
<keyword evidence="13" id="KW-1185">Reference proteome</keyword>
<dbReference type="SMART" id="SM00220">
    <property type="entry name" value="S_TKc"/>
    <property type="match status" value="1"/>
</dbReference>
<evidence type="ECO:0000256" key="8">
    <source>
        <dbReference type="ARBA" id="ARBA00047899"/>
    </source>
</evidence>
<evidence type="ECO:0000313" key="13">
    <source>
        <dbReference type="Proteomes" id="UP000241769"/>
    </source>
</evidence>
<comment type="caution">
    <text evidence="12">The sequence shown here is derived from an EMBL/GenBank/DDBJ whole genome shotgun (WGS) entry which is preliminary data.</text>
</comment>
<feature type="compositionally biased region" description="Polar residues" evidence="10">
    <location>
        <begin position="128"/>
        <end position="145"/>
    </location>
</feature>
<evidence type="ECO:0000256" key="1">
    <source>
        <dbReference type="ARBA" id="ARBA00005843"/>
    </source>
</evidence>
<dbReference type="InterPro" id="IPR008271">
    <property type="entry name" value="Ser/Thr_kinase_AS"/>
</dbReference>
<dbReference type="OrthoDB" id="19242at2759"/>
<dbReference type="STRING" id="1890364.A0A2P6P0R1"/>
<dbReference type="Gene3D" id="3.30.200.20">
    <property type="entry name" value="Phosphorylase Kinase, domain 1"/>
    <property type="match status" value="1"/>
</dbReference>
<keyword evidence="6 12" id="KW-0418">Kinase</keyword>
<comment type="similarity">
    <text evidence="1">Belongs to the protein kinase superfamily. TKL Ser/Thr protein kinase family.</text>
</comment>
<name>A0A2P6P0R1_9EUKA</name>
<dbReference type="EMBL" id="MDYQ01000001">
    <property type="protein sequence ID" value="PRP89769.1"/>
    <property type="molecule type" value="Genomic_DNA"/>
</dbReference>
<dbReference type="PROSITE" id="PS00108">
    <property type="entry name" value="PROTEIN_KINASE_ST"/>
    <property type="match status" value="1"/>
</dbReference>
<comment type="catalytic activity">
    <reaction evidence="8">
        <text>L-threonyl-[protein] + ATP = O-phospho-L-threonyl-[protein] + ADP + H(+)</text>
        <dbReference type="Rhea" id="RHEA:46608"/>
        <dbReference type="Rhea" id="RHEA-COMP:11060"/>
        <dbReference type="Rhea" id="RHEA-COMP:11605"/>
        <dbReference type="ChEBI" id="CHEBI:15378"/>
        <dbReference type="ChEBI" id="CHEBI:30013"/>
        <dbReference type="ChEBI" id="CHEBI:30616"/>
        <dbReference type="ChEBI" id="CHEBI:61977"/>
        <dbReference type="ChEBI" id="CHEBI:456216"/>
        <dbReference type="EC" id="2.7.11.1"/>
    </reaction>
</comment>
<dbReference type="InterPro" id="IPR001245">
    <property type="entry name" value="Ser-Thr/Tyr_kinase_cat_dom"/>
</dbReference>
<keyword evidence="4" id="KW-0808">Transferase</keyword>
<evidence type="ECO:0000256" key="2">
    <source>
        <dbReference type="ARBA" id="ARBA00012513"/>
    </source>
</evidence>
<dbReference type="Pfam" id="PF07714">
    <property type="entry name" value="PK_Tyr_Ser-Thr"/>
    <property type="match status" value="1"/>
</dbReference>
<dbReference type="InterPro" id="IPR011009">
    <property type="entry name" value="Kinase-like_dom_sf"/>
</dbReference>
<evidence type="ECO:0000256" key="10">
    <source>
        <dbReference type="SAM" id="MobiDB-lite"/>
    </source>
</evidence>
<dbReference type="FunCoup" id="A0A2P6P0R1">
    <property type="interactions" value="13"/>
</dbReference>
<proteinExistence type="inferred from homology"/>
<dbReference type="PRINTS" id="PR00109">
    <property type="entry name" value="TYRKINASE"/>
</dbReference>
<dbReference type="EC" id="2.7.11.1" evidence="2"/>
<evidence type="ECO:0000256" key="4">
    <source>
        <dbReference type="ARBA" id="ARBA00022679"/>
    </source>
</evidence>
<dbReference type="InterPro" id="IPR050940">
    <property type="entry name" value="Actin_reg-Ser/Thr_kinase"/>
</dbReference>
<gene>
    <name evidence="12" type="ORF">PROFUN_00111</name>
</gene>
<feature type="compositionally biased region" description="Polar residues" evidence="10">
    <location>
        <begin position="32"/>
        <end position="64"/>
    </location>
</feature>
<comment type="catalytic activity">
    <reaction evidence="9">
        <text>L-seryl-[protein] + ATP = O-phospho-L-seryl-[protein] + ADP + H(+)</text>
        <dbReference type="Rhea" id="RHEA:17989"/>
        <dbReference type="Rhea" id="RHEA-COMP:9863"/>
        <dbReference type="Rhea" id="RHEA-COMP:11604"/>
        <dbReference type="ChEBI" id="CHEBI:15378"/>
        <dbReference type="ChEBI" id="CHEBI:29999"/>
        <dbReference type="ChEBI" id="CHEBI:30616"/>
        <dbReference type="ChEBI" id="CHEBI:83421"/>
        <dbReference type="ChEBI" id="CHEBI:456216"/>
        <dbReference type="EC" id="2.7.11.1"/>
    </reaction>
</comment>
<feature type="domain" description="Protein kinase" evidence="11">
    <location>
        <begin position="236"/>
        <end position="484"/>
    </location>
</feature>
<evidence type="ECO:0000256" key="7">
    <source>
        <dbReference type="ARBA" id="ARBA00022840"/>
    </source>
</evidence>
<evidence type="ECO:0000259" key="11">
    <source>
        <dbReference type="PROSITE" id="PS50011"/>
    </source>
</evidence>
<dbReference type="GO" id="GO:0005524">
    <property type="term" value="F:ATP binding"/>
    <property type="evidence" value="ECO:0007669"/>
    <property type="project" value="UniProtKB-KW"/>
</dbReference>
<dbReference type="InterPro" id="IPR000719">
    <property type="entry name" value="Prot_kinase_dom"/>
</dbReference>
<feature type="region of interest" description="Disordered" evidence="10">
    <location>
        <begin position="32"/>
        <end position="75"/>
    </location>
</feature>
<keyword evidence="5" id="KW-0547">Nucleotide-binding</keyword>
<feature type="compositionally biased region" description="Low complexity" evidence="10">
    <location>
        <begin position="146"/>
        <end position="167"/>
    </location>
</feature>
<reference evidence="12 13" key="1">
    <citation type="journal article" date="2018" name="Genome Biol. Evol.">
        <title>Multiple Roots of Fruiting Body Formation in Amoebozoa.</title>
        <authorList>
            <person name="Hillmann F."/>
            <person name="Forbes G."/>
            <person name="Novohradska S."/>
            <person name="Ferling I."/>
            <person name="Riege K."/>
            <person name="Groth M."/>
            <person name="Westermann M."/>
            <person name="Marz M."/>
            <person name="Spaller T."/>
            <person name="Winckler T."/>
            <person name="Schaap P."/>
            <person name="Glockner G."/>
        </authorList>
    </citation>
    <scope>NUCLEOTIDE SEQUENCE [LARGE SCALE GENOMIC DNA]</scope>
    <source>
        <strain evidence="12 13">Jena</strain>
    </source>
</reference>
<dbReference type="InParanoid" id="A0A2P6P0R1"/>
<dbReference type="AlphaFoldDB" id="A0A2P6P0R1"/>
<sequence>MSYVGSFGQRQTTPADMSNTLSLRARYEQMSQAAASDSSNKPAVKASYSQAAVNRRTTLNTNGQPAERTQHPPVVSSFSRGPVNSNANSSVAKAAAAFNSIAKEDEGANRSRPIQKPKVNPTRATAVFQPQQVQKAFNTMSLNEQGKNTYGTKGTYGTQSNNSAPKTTAPPPPTPKYSAAPVKVAPPPPSTPPPAPTPAPAPVAAPVPRAPTVSQPSAAYANLEIADKWKIDYDNLEFDEMVSEGSAGSVYLGYYFGTPVAIKKLFALADNQKHLVAREFAMLTGVNHPNIVQFLGICDHSTGIYLITEYIEHGDLFDLLVFSGQPLDWKTKGKISLQIAQACYYLHGKNIIHRDLKSQNVLIGEGQKVKLCDLGLATVVENNKRMTICGTNEWMAPEITMEDVYDEKVDVFSFGIVMVELINQRPPPRRRIDERLAFDVKGFLSTIPEDTPRELAQLVVDCCKFSSKERPSFKEIVPRLRNLVNNLPDPDE</sequence>
<dbReference type="Gene3D" id="1.10.510.10">
    <property type="entry name" value="Transferase(Phosphotransferase) domain 1"/>
    <property type="match status" value="1"/>
</dbReference>
<dbReference type="Proteomes" id="UP000241769">
    <property type="component" value="Unassembled WGS sequence"/>
</dbReference>
<protein>
    <recommendedName>
        <fullName evidence="2">non-specific serine/threonine protein kinase</fullName>
        <ecNumber evidence="2">2.7.11.1</ecNumber>
    </recommendedName>
</protein>
<evidence type="ECO:0000256" key="6">
    <source>
        <dbReference type="ARBA" id="ARBA00022777"/>
    </source>
</evidence>
<dbReference type="PANTHER" id="PTHR46485:SF5">
    <property type="entry name" value="CENTER DIVIDER, ISOFORM A"/>
    <property type="match status" value="1"/>
</dbReference>
<dbReference type="CDD" id="cd13999">
    <property type="entry name" value="STKc_MAP3K-like"/>
    <property type="match status" value="1"/>
</dbReference>
<organism evidence="12 13">
    <name type="scientific">Planoprotostelium fungivorum</name>
    <dbReference type="NCBI Taxonomy" id="1890364"/>
    <lineage>
        <taxon>Eukaryota</taxon>
        <taxon>Amoebozoa</taxon>
        <taxon>Evosea</taxon>
        <taxon>Variosea</taxon>
        <taxon>Cavosteliida</taxon>
        <taxon>Cavosteliaceae</taxon>
        <taxon>Planoprotostelium</taxon>
    </lineage>
</organism>
<feature type="region of interest" description="Disordered" evidence="10">
    <location>
        <begin position="103"/>
        <end position="203"/>
    </location>
</feature>